<evidence type="ECO:0000313" key="3">
    <source>
        <dbReference type="Proteomes" id="UP000824156"/>
    </source>
</evidence>
<reference evidence="2" key="1">
    <citation type="journal article" date="2021" name="PeerJ">
        <title>Extensive microbial diversity within the chicken gut microbiome revealed by metagenomics and culture.</title>
        <authorList>
            <person name="Gilroy R."/>
            <person name="Ravi A."/>
            <person name="Getino M."/>
            <person name="Pursley I."/>
            <person name="Horton D.L."/>
            <person name="Alikhan N.F."/>
            <person name="Baker D."/>
            <person name="Gharbi K."/>
            <person name="Hall N."/>
            <person name="Watson M."/>
            <person name="Adriaenssens E.M."/>
            <person name="Foster-Nyarko E."/>
            <person name="Jarju S."/>
            <person name="Secka A."/>
            <person name="Antonio M."/>
            <person name="Oren A."/>
            <person name="Chaudhuri R.R."/>
            <person name="La Ragione R."/>
            <person name="Hildebrand F."/>
            <person name="Pallen M.J."/>
        </authorList>
    </citation>
    <scope>NUCLEOTIDE SEQUENCE</scope>
    <source>
        <strain evidence="2">1719</strain>
    </source>
</reference>
<proteinExistence type="predicted"/>
<dbReference type="InterPro" id="IPR007298">
    <property type="entry name" value="Cu-R_lipoprotein_NlpE"/>
</dbReference>
<evidence type="ECO:0000313" key="2">
    <source>
        <dbReference type="EMBL" id="HIX53828.1"/>
    </source>
</evidence>
<name>A0A9D2AXS9_9SPHI</name>
<gene>
    <name evidence="2" type="ORF">H9853_02280</name>
</gene>
<reference evidence="2" key="2">
    <citation type="submission" date="2021-04" db="EMBL/GenBank/DDBJ databases">
        <authorList>
            <person name="Gilroy R."/>
        </authorList>
    </citation>
    <scope>NUCLEOTIDE SEQUENCE</scope>
    <source>
        <strain evidence="2">1719</strain>
    </source>
</reference>
<dbReference type="EMBL" id="DXEZ01000066">
    <property type="protein sequence ID" value="HIX53828.1"/>
    <property type="molecule type" value="Genomic_DNA"/>
</dbReference>
<feature type="signal peptide" evidence="1">
    <location>
        <begin position="1"/>
        <end position="23"/>
    </location>
</feature>
<protein>
    <submittedName>
        <fullName evidence="2">Copper resistance protein NlpE</fullName>
    </submittedName>
</protein>
<dbReference type="Pfam" id="PF04170">
    <property type="entry name" value="NlpE"/>
    <property type="match status" value="1"/>
</dbReference>
<keyword evidence="1" id="KW-0732">Signal</keyword>
<dbReference type="Gene3D" id="2.40.128.640">
    <property type="match status" value="1"/>
</dbReference>
<organism evidence="2 3">
    <name type="scientific">Candidatus Sphingobacterium stercoripullorum</name>
    <dbReference type="NCBI Taxonomy" id="2838759"/>
    <lineage>
        <taxon>Bacteria</taxon>
        <taxon>Pseudomonadati</taxon>
        <taxon>Bacteroidota</taxon>
        <taxon>Sphingobacteriia</taxon>
        <taxon>Sphingobacteriales</taxon>
        <taxon>Sphingobacteriaceae</taxon>
        <taxon>Sphingobacterium</taxon>
    </lineage>
</organism>
<dbReference type="Proteomes" id="UP000824156">
    <property type="component" value="Unassembled WGS sequence"/>
</dbReference>
<accession>A0A9D2AXS9</accession>
<sequence>MNAFNKITWIALLSLLFFTACNSSNSSSESEDSQEASTVDVAYKIAENYFIKNDVENTVPVKIVSQEEFDHYFGMATTMGAEGKPTEIDFSQEFVIVADQKETDIKTEIVPVSLEKVDGQLSFNFNVLKGEEQSFTSRPFLMIIVSKSEEGEVVLSPNEGPLFADEHNSYNSLDWNGTYEGVLPCADCEGIKTTVILETDGKFTVNAEYLGKESALMDMEGEMEWSDDGNRIVLATEDEKMLFQVQEGSLLMLDQEGNAITGELADAYLLEKIK</sequence>
<evidence type="ECO:0000256" key="1">
    <source>
        <dbReference type="SAM" id="SignalP"/>
    </source>
</evidence>
<dbReference type="PROSITE" id="PS51257">
    <property type="entry name" value="PROKAR_LIPOPROTEIN"/>
    <property type="match status" value="1"/>
</dbReference>
<comment type="caution">
    <text evidence="2">The sequence shown here is derived from an EMBL/GenBank/DDBJ whole genome shotgun (WGS) entry which is preliminary data.</text>
</comment>
<feature type="chain" id="PRO_5039481504" evidence="1">
    <location>
        <begin position="24"/>
        <end position="274"/>
    </location>
</feature>
<dbReference type="AlphaFoldDB" id="A0A9D2AXS9"/>